<gene>
    <name evidence="1" type="ORF">BaRGS_00006896</name>
</gene>
<comment type="caution">
    <text evidence="1">The sequence shown here is derived from an EMBL/GenBank/DDBJ whole genome shotgun (WGS) entry which is preliminary data.</text>
</comment>
<sequence>MHYGENTNVGLDPGHQQYDHSIAFRDAINLSRSVSVTHQKRRQYCRRTEGQLQVDCPYSVSQRTPSVFYELEVSQRTDTPYTTKHCPC</sequence>
<dbReference type="AlphaFoldDB" id="A0ABD0LRC6"/>
<accession>A0ABD0LRC6</accession>
<protein>
    <submittedName>
        <fullName evidence="1">Uncharacterized protein</fullName>
    </submittedName>
</protein>
<proteinExistence type="predicted"/>
<dbReference type="EMBL" id="JACVVK020000029">
    <property type="protein sequence ID" value="KAK7501810.1"/>
    <property type="molecule type" value="Genomic_DNA"/>
</dbReference>
<organism evidence="1 2">
    <name type="scientific">Batillaria attramentaria</name>
    <dbReference type="NCBI Taxonomy" id="370345"/>
    <lineage>
        <taxon>Eukaryota</taxon>
        <taxon>Metazoa</taxon>
        <taxon>Spiralia</taxon>
        <taxon>Lophotrochozoa</taxon>
        <taxon>Mollusca</taxon>
        <taxon>Gastropoda</taxon>
        <taxon>Caenogastropoda</taxon>
        <taxon>Sorbeoconcha</taxon>
        <taxon>Cerithioidea</taxon>
        <taxon>Batillariidae</taxon>
        <taxon>Batillaria</taxon>
    </lineage>
</organism>
<name>A0ABD0LRC6_9CAEN</name>
<evidence type="ECO:0000313" key="2">
    <source>
        <dbReference type="Proteomes" id="UP001519460"/>
    </source>
</evidence>
<reference evidence="1 2" key="1">
    <citation type="journal article" date="2023" name="Sci. Data">
        <title>Genome assembly of the Korean intertidal mud-creeper Batillaria attramentaria.</title>
        <authorList>
            <person name="Patra A.K."/>
            <person name="Ho P.T."/>
            <person name="Jun S."/>
            <person name="Lee S.J."/>
            <person name="Kim Y."/>
            <person name="Won Y.J."/>
        </authorList>
    </citation>
    <scope>NUCLEOTIDE SEQUENCE [LARGE SCALE GENOMIC DNA]</scope>
    <source>
        <strain evidence="1">Wonlab-2016</strain>
    </source>
</reference>
<dbReference type="Proteomes" id="UP001519460">
    <property type="component" value="Unassembled WGS sequence"/>
</dbReference>
<keyword evidence="2" id="KW-1185">Reference proteome</keyword>
<evidence type="ECO:0000313" key="1">
    <source>
        <dbReference type="EMBL" id="KAK7501810.1"/>
    </source>
</evidence>